<dbReference type="GO" id="GO:2000008">
    <property type="term" value="P:regulation of protein localization to cell surface"/>
    <property type="evidence" value="ECO:0007669"/>
    <property type="project" value="UniProtKB-ARBA"/>
</dbReference>
<keyword evidence="5" id="KW-0278">Fertilization</keyword>
<reference evidence="10 11" key="1">
    <citation type="submission" date="2019-12" db="EMBL/GenBank/DDBJ databases">
        <authorList>
            <person name="Scholz U."/>
            <person name="Mascher M."/>
            <person name="Fiebig A."/>
        </authorList>
    </citation>
    <scope>NUCLEOTIDE SEQUENCE</scope>
</reference>
<evidence type="ECO:0000256" key="5">
    <source>
        <dbReference type="ARBA" id="ARBA00023279"/>
    </source>
</evidence>
<dbReference type="GO" id="GO:0005576">
    <property type="term" value="C:extracellular region"/>
    <property type="evidence" value="ECO:0007669"/>
    <property type="project" value="UniProtKB-SubCell"/>
</dbReference>
<evidence type="ECO:0000256" key="3">
    <source>
        <dbReference type="ARBA" id="ARBA00022525"/>
    </source>
</evidence>
<evidence type="ECO:0000256" key="7">
    <source>
        <dbReference type="ARBA" id="ARBA00034457"/>
    </source>
</evidence>
<evidence type="ECO:0000313" key="11">
    <source>
        <dbReference type="Proteomes" id="UP001189122"/>
    </source>
</evidence>
<keyword evidence="4" id="KW-0732">Signal</keyword>
<protein>
    <recommendedName>
        <fullName evidence="9">Prolamin-like domain-containing protein</fullName>
    </recommendedName>
</protein>
<dbReference type="EMBL" id="CACRZD030000005">
    <property type="protein sequence ID" value="CAA6660549.1"/>
    <property type="molecule type" value="Genomic_DNA"/>
</dbReference>
<keyword evidence="6" id="KW-0968">Cytoplasmic vesicle</keyword>
<keyword evidence="3" id="KW-0964">Secreted</keyword>
<feature type="domain" description="Prolamin-like" evidence="9">
    <location>
        <begin position="35"/>
        <end position="70"/>
    </location>
</feature>
<dbReference type="InterPro" id="IPR008502">
    <property type="entry name" value="Prolamin-like"/>
</dbReference>
<dbReference type="GO" id="GO:0080155">
    <property type="term" value="P:regulation of double fertilization forming a zygote and endosperm"/>
    <property type="evidence" value="ECO:0007669"/>
    <property type="project" value="UniProtKB-ARBA"/>
</dbReference>
<evidence type="ECO:0000313" key="10">
    <source>
        <dbReference type="EMBL" id="CAA2620796.1"/>
    </source>
</evidence>
<keyword evidence="11" id="KW-1185">Reference proteome</keyword>
<evidence type="ECO:0000256" key="8">
    <source>
        <dbReference type="ARBA" id="ARBA00034484"/>
    </source>
</evidence>
<gene>
    <name evidence="10" type="ORF">SI7747_05006965</name>
</gene>
<dbReference type="Proteomes" id="UP001189122">
    <property type="component" value="Unassembled WGS sequence"/>
</dbReference>
<organism evidence="10">
    <name type="scientific">Spirodela intermedia</name>
    <name type="common">Intermediate duckweed</name>
    <dbReference type="NCBI Taxonomy" id="51605"/>
    <lineage>
        <taxon>Eukaryota</taxon>
        <taxon>Viridiplantae</taxon>
        <taxon>Streptophyta</taxon>
        <taxon>Embryophyta</taxon>
        <taxon>Tracheophyta</taxon>
        <taxon>Spermatophyta</taxon>
        <taxon>Magnoliopsida</taxon>
        <taxon>Liliopsida</taxon>
        <taxon>Araceae</taxon>
        <taxon>Lemnoideae</taxon>
        <taxon>Spirodela</taxon>
    </lineage>
</organism>
<dbReference type="PANTHER" id="PTHR35293">
    <property type="entry name" value="EGG CELL-SECRETED PROTEIN 1.5"/>
    <property type="match status" value="1"/>
</dbReference>
<comment type="function">
    <text evidence="7">Involved in the regulation of gamete interactions during the double fertilization and to prevent multiple-pollen tube attraction; mediates the redistribution of the gamete fusogen HAP2/GCS1 to the cell surface after secretion upon sperm arrival.</text>
</comment>
<sequence length="108" mass="11417">MFAAAAAAVNAARPSPQYRGPGMAAVRLQTDDMAECWNSLLELRACIGEVMLFFLNGETNLGPGCCNAIRLGFTPDEGDILTSYCDTEGCTLRLPPLPLSPVSLAPTP</sequence>
<dbReference type="InterPro" id="IPR044711">
    <property type="entry name" value="EC11-15"/>
</dbReference>
<evidence type="ECO:0000256" key="6">
    <source>
        <dbReference type="ARBA" id="ARBA00023329"/>
    </source>
</evidence>
<dbReference type="GO" id="GO:0009567">
    <property type="term" value="P:double fertilization forming a zygote and endosperm"/>
    <property type="evidence" value="ECO:0007669"/>
    <property type="project" value="InterPro"/>
</dbReference>
<dbReference type="EMBL" id="LR743592">
    <property type="protein sequence ID" value="CAA2620796.1"/>
    <property type="molecule type" value="Genomic_DNA"/>
</dbReference>
<dbReference type="Pfam" id="PF05617">
    <property type="entry name" value="Prolamin_like"/>
    <property type="match status" value="1"/>
</dbReference>
<dbReference type="PANTHER" id="PTHR35293:SF10">
    <property type="entry name" value="EGG CELL-SECRETED PROTEIN 1.2-RELATED"/>
    <property type="match status" value="1"/>
</dbReference>
<proteinExistence type="inferred from homology"/>
<comment type="similarity">
    <text evidence="8">Belongs to the plant egg cell-secreted peptide family.</text>
</comment>
<comment type="subcellular location">
    <subcellularLocation>
        <location evidence="1">Cytoplasmic vesicle</location>
    </subcellularLocation>
    <subcellularLocation>
        <location evidence="2">Secreted</location>
    </subcellularLocation>
</comment>
<dbReference type="AlphaFoldDB" id="A0A7I8ISK6"/>
<evidence type="ECO:0000256" key="4">
    <source>
        <dbReference type="ARBA" id="ARBA00022729"/>
    </source>
</evidence>
<name>A0A7I8ISK6_SPIIN</name>
<dbReference type="GO" id="GO:0031410">
    <property type="term" value="C:cytoplasmic vesicle"/>
    <property type="evidence" value="ECO:0007669"/>
    <property type="project" value="UniProtKB-SubCell"/>
</dbReference>
<evidence type="ECO:0000259" key="9">
    <source>
        <dbReference type="Pfam" id="PF05617"/>
    </source>
</evidence>
<accession>A0A7I8ISK6</accession>
<evidence type="ECO:0000256" key="2">
    <source>
        <dbReference type="ARBA" id="ARBA00004613"/>
    </source>
</evidence>
<evidence type="ECO:0000256" key="1">
    <source>
        <dbReference type="ARBA" id="ARBA00004541"/>
    </source>
</evidence>